<proteinExistence type="predicted"/>
<evidence type="ECO:0000313" key="2">
    <source>
        <dbReference type="Proteomes" id="UP001374535"/>
    </source>
</evidence>
<organism evidence="1 2">
    <name type="scientific">Vigna mungo</name>
    <name type="common">Black gram</name>
    <name type="synonym">Phaseolus mungo</name>
    <dbReference type="NCBI Taxonomy" id="3915"/>
    <lineage>
        <taxon>Eukaryota</taxon>
        <taxon>Viridiplantae</taxon>
        <taxon>Streptophyta</taxon>
        <taxon>Embryophyta</taxon>
        <taxon>Tracheophyta</taxon>
        <taxon>Spermatophyta</taxon>
        <taxon>Magnoliopsida</taxon>
        <taxon>eudicotyledons</taxon>
        <taxon>Gunneridae</taxon>
        <taxon>Pentapetalae</taxon>
        <taxon>rosids</taxon>
        <taxon>fabids</taxon>
        <taxon>Fabales</taxon>
        <taxon>Fabaceae</taxon>
        <taxon>Papilionoideae</taxon>
        <taxon>50 kb inversion clade</taxon>
        <taxon>NPAAA clade</taxon>
        <taxon>indigoferoid/millettioid clade</taxon>
        <taxon>Phaseoleae</taxon>
        <taxon>Vigna</taxon>
    </lineage>
</organism>
<dbReference type="Proteomes" id="UP001374535">
    <property type="component" value="Chromosome 7"/>
</dbReference>
<protein>
    <submittedName>
        <fullName evidence="1">Uncharacterized protein</fullName>
    </submittedName>
</protein>
<dbReference type="PANTHER" id="PTHR36017">
    <property type="entry name" value="EMBRYO DEFECTIVE 1381"/>
    <property type="match status" value="1"/>
</dbReference>
<reference evidence="1 2" key="1">
    <citation type="journal article" date="2023" name="Life. Sci Alliance">
        <title>Evolutionary insights into 3D genome organization and epigenetic landscape of Vigna mungo.</title>
        <authorList>
            <person name="Junaid A."/>
            <person name="Singh B."/>
            <person name="Bhatia S."/>
        </authorList>
    </citation>
    <scope>NUCLEOTIDE SEQUENCE [LARGE SCALE GENOMIC DNA]</scope>
    <source>
        <strain evidence="1">Urdbean</strain>
    </source>
</reference>
<gene>
    <name evidence="1" type="ORF">V8G54_022597</name>
</gene>
<sequence length="112" mass="13822">MFYHRVNEGLTFENIGIMLRYLYYKKVNYRSDYSEEIFDDPSMDALLQVGLFYAQRDPPFIRPISKGIQRCLVRWLVQQRMQLNTHNLIHFMWHRIIRGRYYRHLMVQIGYK</sequence>
<evidence type="ECO:0000313" key="1">
    <source>
        <dbReference type="EMBL" id="WVZ01791.1"/>
    </source>
</evidence>
<name>A0AAQ3N3M1_VIGMU</name>
<dbReference type="PANTHER" id="PTHR36017:SF1">
    <property type="entry name" value="EMBRYO DEFECTIVE 1381"/>
    <property type="match status" value="1"/>
</dbReference>
<accession>A0AAQ3N3M1</accession>
<dbReference type="EMBL" id="CP144694">
    <property type="protein sequence ID" value="WVZ01791.1"/>
    <property type="molecule type" value="Genomic_DNA"/>
</dbReference>
<dbReference type="AlphaFoldDB" id="A0AAQ3N3M1"/>
<keyword evidence="2" id="KW-1185">Reference proteome</keyword>